<sequence length="162" mass="18356">MTRTTPELAVLSKLPQHTSGRTFSPDGFNQTRLHGGSSVESGFKPSDPEKVCLWKTINADVSCLTLRRLRRAIWTFRIVLIHYNARPHSVQQLKCDVSDHPAYSPDLVTSDFHLFPELKDWIGGKRFQENEEIQSNVMVHLTSLTATFFEGGSETCSTYMII</sequence>
<gene>
    <name evidence="1" type="ORF">AVEN_214652_1</name>
</gene>
<dbReference type="EMBL" id="BGPR01012328">
    <property type="protein sequence ID" value="GBN55597.1"/>
    <property type="molecule type" value="Genomic_DNA"/>
</dbReference>
<evidence type="ECO:0008006" key="3">
    <source>
        <dbReference type="Google" id="ProtNLM"/>
    </source>
</evidence>
<dbReference type="InterPro" id="IPR052709">
    <property type="entry name" value="Transposase-MT_Hybrid"/>
</dbReference>
<dbReference type="InterPro" id="IPR036397">
    <property type="entry name" value="RNaseH_sf"/>
</dbReference>
<accession>A0A4Y2PZB2</accession>
<proteinExistence type="predicted"/>
<evidence type="ECO:0000313" key="1">
    <source>
        <dbReference type="EMBL" id="GBN55597.1"/>
    </source>
</evidence>
<dbReference type="GO" id="GO:0003676">
    <property type="term" value="F:nucleic acid binding"/>
    <property type="evidence" value="ECO:0007669"/>
    <property type="project" value="InterPro"/>
</dbReference>
<dbReference type="Gene3D" id="3.30.420.10">
    <property type="entry name" value="Ribonuclease H-like superfamily/Ribonuclease H"/>
    <property type="match status" value="1"/>
</dbReference>
<dbReference type="PANTHER" id="PTHR46060:SF1">
    <property type="entry name" value="MARINER MOS1 TRANSPOSASE-LIKE PROTEIN"/>
    <property type="match status" value="1"/>
</dbReference>
<name>A0A4Y2PZB2_ARAVE</name>
<dbReference type="PANTHER" id="PTHR46060">
    <property type="entry name" value="MARINER MOS1 TRANSPOSASE-LIKE PROTEIN"/>
    <property type="match status" value="1"/>
</dbReference>
<dbReference type="AlphaFoldDB" id="A0A4Y2PZB2"/>
<dbReference type="Proteomes" id="UP000499080">
    <property type="component" value="Unassembled WGS sequence"/>
</dbReference>
<dbReference type="OrthoDB" id="10042427at2759"/>
<protein>
    <recommendedName>
        <fullName evidence="3">Histone-lysine N-methyltransferase SETMAR</fullName>
    </recommendedName>
</protein>
<keyword evidence="2" id="KW-1185">Reference proteome</keyword>
<comment type="caution">
    <text evidence="1">The sequence shown here is derived from an EMBL/GenBank/DDBJ whole genome shotgun (WGS) entry which is preliminary data.</text>
</comment>
<reference evidence="1 2" key="1">
    <citation type="journal article" date="2019" name="Sci. Rep.">
        <title>Orb-weaving spider Araneus ventricosus genome elucidates the spidroin gene catalogue.</title>
        <authorList>
            <person name="Kono N."/>
            <person name="Nakamura H."/>
            <person name="Ohtoshi R."/>
            <person name="Moran D.A.P."/>
            <person name="Shinohara A."/>
            <person name="Yoshida Y."/>
            <person name="Fujiwara M."/>
            <person name="Mori M."/>
            <person name="Tomita M."/>
            <person name="Arakawa K."/>
        </authorList>
    </citation>
    <scope>NUCLEOTIDE SEQUENCE [LARGE SCALE GENOMIC DNA]</scope>
</reference>
<evidence type="ECO:0000313" key="2">
    <source>
        <dbReference type="Proteomes" id="UP000499080"/>
    </source>
</evidence>
<organism evidence="1 2">
    <name type="scientific">Araneus ventricosus</name>
    <name type="common">Orbweaver spider</name>
    <name type="synonym">Epeira ventricosa</name>
    <dbReference type="NCBI Taxonomy" id="182803"/>
    <lineage>
        <taxon>Eukaryota</taxon>
        <taxon>Metazoa</taxon>
        <taxon>Ecdysozoa</taxon>
        <taxon>Arthropoda</taxon>
        <taxon>Chelicerata</taxon>
        <taxon>Arachnida</taxon>
        <taxon>Araneae</taxon>
        <taxon>Araneomorphae</taxon>
        <taxon>Entelegynae</taxon>
        <taxon>Araneoidea</taxon>
        <taxon>Araneidae</taxon>
        <taxon>Araneus</taxon>
    </lineage>
</organism>